<dbReference type="CDD" id="cd03801">
    <property type="entry name" value="GT4_PimA-like"/>
    <property type="match status" value="1"/>
</dbReference>
<dbReference type="InterPro" id="IPR001296">
    <property type="entry name" value="Glyco_trans_1"/>
</dbReference>
<evidence type="ECO:0000313" key="5">
    <source>
        <dbReference type="EMBL" id="PFH01570.1"/>
    </source>
</evidence>
<gene>
    <name evidence="5" type="ORF">M972_11308</name>
</gene>
<comment type="caution">
    <text evidence="5">The sequence shown here is derived from an EMBL/GenBank/DDBJ whole genome shotgun (WGS) entry which is preliminary data.</text>
</comment>
<keyword evidence="1" id="KW-1133">Transmembrane helix</keyword>
<keyword evidence="1" id="KW-0812">Transmembrane</keyword>
<feature type="domain" description="Glycosyl transferase family 1" evidence="2">
    <location>
        <begin position="186"/>
        <end position="343"/>
    </location>
</feature>
<feature type="domain" description="Polysaccharide pyruvyl transferase" evidence="3">
    <location>
        <begin position="393"/>
        <end position="674"/>
    </location>
</feature>
<protein>
    <submittedName>
        <fullName evidence="5">Polysaccharide pyruvyl transferase CsaB</fullName>
    </submittedName>
</protein>
<dbReference type="PANTHER" id="PTHR36836:SF1">
    <property type="entry name" value="COLANIC ACID BIOSYNTHESIS PROTEIN WCAK"/>
    <property type="match status" value="1"/>
</dbReference>
<sequence length="745" mass="84076">MKVLHLIGGGDVGGAKSHVLSLVRELGKHINVKLISFRTGAFADDARAMGINVEVVNTGTIFSDVRKVLRIVREEGYELIHSHGAKANMIAVLVKRLTGLPVVTTVHSDYRLDYLQNIFKMFSFGLINMVSLRFIDFHIAVSKNFKTMLIERKFSPQNIFTVYNGINFNQEINPLPKEEFLKKYNLKFGENDVIIGILARLDPVKGLDTFLKAANAVIKTNPTARFLIAGDGPERKSLEKKAASYGLQNNVFFLGFVNKPYDFLNSIDINTLTSLSESFPYAILEGSLLKKATISSNVGGISDLIESGINGFLFEPGDYETLAGHILTLINDPALRKKMGEKIHEKASSHFSLDNMCKTQLDIYETILLRSFRNSRSKYRYDAIISGYYGFKNIGDDAMLMAIIDNLRMYRRDLRILVLSRNPLETGLVYNVDSINRFNLLKILLIMRNSKLFINGGGSLIQDNTSTRSLIYYLGMIWLAKKMGMKVMIYANGIGPLNKEKNRKLTKKIVNRVDVITLREKLSYEELNNLKIQSPRIKVTADPAFTIIPEKIERVNQLLIDEGIDPNEQLVGISVRKWGEHEKYETTIAELADYIVEKYGMKPLFIAMHYPEDLAIIQNITSKMKNKSFVITNKPTVSEMLGIIGKTQMLIGMRLHALIFAASLGIPVVGMVYEPKVEGFMQYINQASAGHVNSLELEHMKKIVDETWENREAIKKELEKNTAVLKDKALENAKIAIEMIDEKPL</sequence>
<evidence type="ECO:0000313" key="6">
    <source>
        <dbReference type="Proteomes" id="UP000223596"/>
    </source>
</evidence>
<feature type="transmembrane region" description="Helical" evidence="1">
    <location>
        <begin position="655"/>
        <end position="673"/>
    </location>
</feature>
<dbReference type="Pfam" id="PF00534">
    <property type="entry name" value="Glycos_transf_1"/>
    <property type="match status" value="1"/>
</dbReference>
<name>A0AB36TFD9_ACETH</name>
<dbReference type="Pfam" id="PF04230">
    <property type="entry name" value="PS_pyruv_trans"/>
    <property type="match status" value="1"/>
</dbReference>
<proteinExistence type="predicted"/>
<dbReference type="PANTHER" id="PTHR36836">
    <property type="entry name" value="COLANIC ACID BIOSYNTHESIS PROTEIN WCAK"/>
    <property type="match status" value="1"/>
</dbReference>
<dbReference type="InterPro" id="IPR007345">
    <property type="entry name" value="Polysacch_pyruvyl_Trfase"/>
</dbReference>
<keyword evidence="1" id="KW-0472">Membrane</keyword>
<evidence type="ECO:0000259" key="2">
    <source>
        <dbReference type="Pfam" id="PF00534"/>
    </source>
</evidence>
<dbReference type="NCBIfam" id="TIGR03609">
    <property type="entry name" value="S_layer_CsaB"/>
    <property type="match status" value="1"/>
</dbReference>
<feature type="domain" description="Glycosyltransferase subfamily 4-like N-terminal" evidence="4">
    <location>
        <begin position="12"/>
        <end position="168"/>
    </location>
</feature>
<dbReference type="SUPFAM" id="SSF53756">
    <property type="entry name" value="UDP-Glycosyltransferase/glycogen phosphorylase"/>
    <property type="match status" value="2"/>
</dbReference>
<dbReference type="GO" id="GO:0016757">
    <property type="term" value="F:glycosyltransferase activity"/>
    <property type="evidence" value="ECO:0007669"/>
    <property type="project" value="InterPro"/>
</dbReference>
<dbReference type="InterPro" id="IPR028098">
    <property type="entry name" value="Glyco_trans_4-like_N"/>
</dbReference>
<dbReference type="InterPro" id="IPR019896">
    <property type="entry name" value="Polysacch_pyruvyl_Trfase_CsaB"/>
</dbReference>
<keyword evidence="5" id="KW-0808">Transferase</keyword>
<dbReference type="Proteomes" id="UP000223596">
    <property type="component" value="Unassembled WGS sequence"/>
</dbReference>
<organism evidence="5 6">
    <name type="scientific">Acetivibrio thermocellus AD2</name>
    <dbReference type="NCBI Taxonomy" id="1138384"/>
    <lineage>
        <taxon>Bacteria</taxon>
        <taxon>Bacillati</taxon>
        <taxon>Bacillota</taxon>
        <taxon>Clostridia</taxon>
        <taxon>Eubacteriales</taxon>
        <taxon>Oscillospiraceae</taxon>
        <taxon>Acetivibrio</taxon>
    </lineage>
</organism>
<dbReference type="AlphaFoldDB" id="A0AB36TFD9"/>
<dbReference type="Gene3D" id="3.40.50.2000">
    <property type="entry name" value="Glycogen Phosphorylase B"/>
    <property type="match status" value="3"/>
</dbReference>
<dbReference type="GeneID" id="35803598"/>
<dbReference type="Pfam" id="PF13439">
    <property type="entry name" value="Glyco_transf_4"/>
    <property type="match status" value="1"/>
</dbReference>
<evidence type="ECO:0000259" key="4">
    <source>
        <dbReference type="Pfam" id="PF13439"/>
    </source>
</evidence>
<dbReference type="EMBL" id="PDBW01000001">
    <property type="protein sequence ID" value="PFH01570.1"/>
    <property type="molecule type" value="Genomic_DNA"/>
</dbReference>
<accession>A0AB36TFD9</accession>
<dbReference type="RefSeq" id="WP_003515381.1">
    <property type="nucleotide sequence ID" value="NZ_CP013828.1"/>
</dbReference>
<evidence type="ECO:0000259" key="3">
    <source>
        <dbReference type="Pfam" id="PF04230"/>
    </source>
</evidence>
<evidence type="ECO:0000256" key="1">
    <source>
        <dbReference type="SAM" id="Phobius"/>
    </source>
</evidence>
<reference evidence="5 6" key="1">
    <citation type="submission" date="2017-09" db="EMBL/GenBank/DDBJ databases">
        <title>Evaluation of Pacific Biosciences Sequencing Technology to Finishing C. thermocellum Genome Sequences.</title>
        <authorList>
            <person name="Brown S."/>
        </authorList>
    </citation>
    <scope>NUCLEOTIDE SEQUENCE [LARGE SCALE GENOMIC DNA]</scope>
    <source>
        <strain evidence="5 6">AD2</strain>
    </source>
</reference>